<dbReference type="CDD" id="cd07061">
    <property type="entry name" value="HP_HAP_like"/>
    <property type="match status" value="1"/>
</dbReference>
<comment type="caution">
    <text evidence="8">The sequence shown here is derived from an EMBL/GenBank/DDBJ whole genome shotgun (WGS) entry which is preliminary data.</text>
</comment>
<evidence type="ECO:0000256" key="7">
    <source>
        <dbReference type="ARBA" id="ARBA00023180"/>
    </source>
</evidence>
<dbReference type="PANTHER" id="PTHR11567:SF211">
    <property type="entry name" value="PROSTATIC ACID PHOSPHATASE"/>
    <property type="match status" value="1"/>
</dbReference>
<evidence type="ECO:0000256" key="1">
    <source>
        <dbReference type="ARBA" id="ARBA00000032"/>
    </source>
</evidence>
<proteinExistence type="inferred from homology"/>
<dbReference type="GO" id="GO:0003993">
    <property type="term" value="F:acid phosphatase activity"/>
    <property type="evidence" value="ECO:0007669"/>
    <property type="project" value="UniProtKB-EC"/>
</dbReference>
<evidence type="ECO:0000256" key="2">
    <source>
        <dbReference type="ARBA" id="ARBA00005375"/>
    </source>
</evidence>
<reference evidence="8" key="1">
    <citation type="submission" date="2019-08" db="EMBL/GenBank/DDBJ databases">
        <title>The genome of the North American firefly Photinus pyralis.</title>
        <authorList>
            <consortium name="Photinus pyralis genome working group"/>
            <person name="Fallon T.R."/>
            <person name="Sander Lower S.E."/>
            <person name="Weng J.-K."/>
        </authorList>
    </citation>
    <scope>NUCLEOTIDE SEQUENCE</scope>
    <source>
        <strain evidence="8">TRF0915ILg1</strain>
        <tissue evidence="8">Whole body</tissue>
    </source>
</reference>
<accession>A0A8K0GK44</accession>
<evidence type="ECO:0000313" key="9">
    <source>
        <dbReference type="Proteomes" id="UP000801492"/>
    </source>
</evidence>
<dbReference type="OrthoDB" id="10257284at2759"/>
<dbReference type="Proteomes" id="UP000801492">
    <property type="component" value="Unassembled WGS sequence"/>
</dbReference>
<keyword evidence="5" id="KW-0378">Hydrolase</keyword>
<evidence type="ECO:0000313" key="8">
    <source>
        <dbReference type="EMBL" id="KAF2902356.1"/>
    </source>
</evidence>
<evidence type="ECO:0000256" key="5">
    <source>
        <dbReference type="ARBA" id="ARBA00022801"/>
    </source>
</evidence>
<dbReference type="Pfam" id="PF00328">
    <property type="entry name" value="His_Phos_2"/>
    <property type="match status" value="2"/>
</dbReference>
<dbReference type="EC" id="3.1.3.2" evidence="3"/>
<comment type="catalytic activity">
    <reaction evidence="1">
        <text>a phosphate monoester + H2O = an alcohol + phosphate</text>
        <dbReference type="Rhea" id="RHEA:15017"/>
        <dbReference type="ChEBI" id="CHEBI:15377"/>
        <dbReference type="ChEBI" id="CHEBI:30879"/>
        <dbReference type="ChEBI" id="CHEBI:43474"/>
        <dbReference type="ChEBI" id="CHEBI:67140"/>
        <dbReference type="EC" id="3.1.3.2"/>
    </reaction>
</comment>
<evidence type="ECO:0000256" key="4">
    <source>
        <dbReference type="ARBA" id="ARBA00022729"/>
    </source>
</evidence>
<dbReference type="AlphaFoldDB" id="A0A8K0GK44"/>
<keyword evidence="6" id="KW-1015">Disulfide bond</keyword>
<dbReference type="PANTHER" id="PTHR11567">
    <property type="entry name" value="ACID PHOSPHATASE-RELATED"/>
    <property type="match status" value="1"/>
</dbReference>
<keyword evidence="9" id="KW-1185">Reference proteome</keyword>
<sequence length="339" mass="39012">MFRHGERTTYRFYPTDPYKNQTFYPVGLGGLTNRGKLQEFQLGKILRENYGRLLGEDYTEDKLHVRSTDTTRTQMSALLVLAGLWPPSENQSWHPTLQWQPIPVFSKPFIEEDLLDSTYCGFRKVVLDNLPKDPAVYNTFIEPHKAIFEYVEKHSGVVIKDLLDLLNFYFILKAEDGIGLELPEWTKKIYPEPITSTASLVYGYLNYNADVKTIHAGYMLQKMVNDSVAKINNELEPPGRKMFLYAAHETSLGYLLHALKVVKPHIPPYGSAIILELHRKGQDYLFKLRYIENPLEGKIQDFIIPGCEVLCPVNKFIELHNDILPIVSKQEACDIRNTT</sequence>
<dbReference type="InterPro" id="IPR050645">
    <property type="entry name" value="Histidine_acid_phosphatase"/>
</dbReference>
<dbReference type="SUPFAM" id="SSF53254">
    <property type="entry name" value="Phosphoglycerate mutase-like"/>
    <property type="match status" value="1"/>
</dbReference>
<gene>
    <name evidence="8" type="ORF">ILUMI_03833</name>
</gene>
<dbReference type="EMBL" id="VTPC01001327">
    <property type="protein sequence ID" value="KAF2902356.1"/>
    <property type="molecule type" value="Genomic_DNA"/>
</dbReference>
<dbReference type="InterPro" id="IPR029033">
    <property type="entry name" value="His_PPase_superfam"/>
</dbReference>
<dbReference type="Gene3D" id="3.40.50.1240">
    <property type="entry name" value="Phosphoglycerate mutase-like"/>
    <property type="match status" value="1"/>
</dbReference>
<keyword evidence="4" id="KW-0732">Signal</keyword>
<keyword evidence="7" id="KW-0325">Glycoprotein</keyword>
<name>A0A8K0GK44_IGNLU</name>
<organism evidence="8 9">
    <name type="scientific">Ignelater luminosus</name>
    <name type="common">Cucubano</name>
    <name type="synonym">Pyrophorus luminosus</name>
    <dbReference type="NCBI Taxonomy" id="2038154"/>
    <lineage>
        <taxon>Eukaryota</taxon>
        <taxon>Metazoa</taxon>
        <taxon>Ecdysozoa</taxon>
        <taxon>Arthropoda</taxon>
        <taxon>Hexapoda</taxon>
        <taxon>Insecta</taxon>
        <taxon>Pterygota</taxon>
        <taxon>Neoptera</taxon>
        <taxon>Endopterygota</taxon>
        <taxon>Coleoptera</taxon>
        <taxon>Polyphaga</taxon>
        <taxon>Elateriformia</taxon>
        <taxon>Elateroidea</taxon>
        <taxon>Elateridae</taxon>
        <taxon>Agrypninae</taxon>
        <taxon>Pyrophorini</taxon>
        <taxon>Ignelater</taxon>
    </lineage>
</organism>
<dbReference type="InterPro" id="IPR000560">
    <property type="entry name" value="His_Pase_clade-2"/>
</dbReference>
<evidence type="ECO:0000256" key="3">
    <source>
        <dbReference type="ARBA" id="ARBA00012646"/>
    </source>
</evidence>
<comment type="similarity">
    <text evidence="2">Belongs to the histidine acid phosphatase family.</text>
</comment>
<evidence type="ECO:0000256" key="6">
    <source>
        <dbReference type="ARBA" id="ARBA00023157"/>
    </source>
</evidence>
<protein>
    <recommendedName>
        <fullName evidence="3">acid phosphatase</fullName>
        <ecNumber evidence="3">3.1.3.2</ecNumber>
    </recommendedName>
</protein>